<name>A0A8H7PM58_9FUNG</name>
<accession>A0A8H7PM58</accession>
<comment type="caution">
    <text evidence="2">The sequence shown here is derived from an EMBL/GenBank/DDBJ whole genome shotgun (WGS) entry which is preliminary data.</text>
</comment>
<evidence type="ECO:0000313" key="2">
    <source>
        <dbReference type="EMBL" id="KAG2175756.1"/>
    </source>
</evidence>
<dbReference type="Proteomes" id="UP000612746">
    <property type="component" value="Unassembled WGS sequence"/>
</dbReference>
<protein>
    <submittedName>
        <fullName evidence="2">Uncharacterized protein</fullName>
    </submittedName>
</protein>
<proteinExistence type="predicted"/>
<dbReference type="Pfam" id="PF12855">
    <property type="entry name" value="Ecl1"/>
    <property type="match status" value="1"/>
</dbReference>
<dbReference type="AlphaFoldDB" id="A0A8H7PM58"/>
<dbReference type="InterPro" id="IPR024368">
    <property type="entry name" value="Ecl1/2/3"/>
</dbReference>
<sequence length="100" mass="11233">MSDLNWCPVCDQKIFSGNALYCSQACLRDDALRRNPLLGYDFSELQDFPRPYNNKQRRSFSSTSSATSSLVSSPNVSPITFPTPHYKLSPPAFDLGRIQP</sequence>
<feature type="region of interest" description="Disordered" evidence="1">
    <location>
        <begin position="49"/>
        <end position="75"/>
    </location>
</feature>
<keyword evidence="3" id="KW-1185">Reference proteome</keyword>
<dbReference type="EMBL" id="JAEPRA010000014">
    <property type="protein sequence ID" value="KAG2175756.1"/>
    <property type="molecule type" value="Genomic_DNA"/>
</dbReference>
<evidence type="ECO:0000256" key="1">
    <source>
        <dbReference type="SAM" id="MobiDB-lite"/>
    </source>
</evidence>
<dbReference type="OrthoDB" id="2384637at2759"/>
<feature type="compositionally biased region" description="Low complexity" evidence="1">
    <location>
        <begin position="59"/>
        <end position="75"/>
    </location>
</feature>
<reference evidence="2" key="1">
    <citation type="submission" date="2020-12" db="EMBL/GenBank/DDBJ databases">
        <title>Metabolic potential, ecology and presence of endohyphal bacteria is reflected in genomic diversity of Mucoromycotina.</title>
        <authorList>
            <person name="Muszewska A."/>
            <person name="Okrasinska A."/>
            <person name="Steczkiewicz K."/>
            <person name="Drgas O."/>
            <person name="Orlowska M."/>
            <person name="Perlinska-Lenart U."/>
            <person name="Aleksandrzak-Piekarczyk T."/>
            <person name="Szatraj K."/>
            <person name="Zielenkiewicz U."/>
            <person name="Pilsyk S."/>
            <person name="Malc E."/>
            <person name="Mieczkowski P."/>
            <person name="Kruszewska J.S."/>
            <person name="Biernat P."/>
            <person name="Pawlowska J."/>
        </authorList>
    </citation>
    <scope>NUCLEOTIDE SEQUENCE</scope>
    <source>
        <strain evidence="2">WA0000051536</strain>
    </source>
</reference>
<gene>
    <name evidence="2" type="ORF">INT44_000234</name>
</gene>
<evidence type="ECO:0000313" key="3">
    <source>
        <dbReference type="Proteomes" id="UP000612746"/>
    </source>
</evidence>
<organism evidence="2 3">
    <name type="scientific">Umbelopsis vinacea</name>
    <dbReference type="NCBI Taxonomy" id="44442"/>
    <lineage>
        <taxon>Eukaryota</taxon>
        <taxon>Fungi</taxon>
        <taxon>Fungi incertae sedis</taxon>
        <taxon>Mucoromycota</taxon>
        <taxon>Mucoromycotina</taxon>
        <taxon>Umbelopsidomycetes</taxon>
        <taxon>Umbelopsidales</taxon>
        <taxon>Umbelopsidaceae</taxon>
        <taxon>Umbelopsis</taxon>
    </lineage>
</organism>